<evidence type="ECO:0000313" key="2">
    <source>
        <dbReference type="Proteomes" id="UP000422537"/>
    </source>
</evidence>
<name>A0A653FQW2_9CAUD</name>
<dbReference type="GeneID" id="56215479"/>
<sequence length="38" mass="4224">MAKQSYTKSATCFYVKKLAQEDKKSPCANALLQVTNTI</sequence>
<evidence type="ECO:0000313" key="1">
    <source>
        <dbReference type="EMBL" id="VUD36431.1"/>
    </source>
</evidence>
<reference evidence="1" key="1">
    <citation type="submission" date="2020-02" db="EMBL/GenBank/DDBJ databases">
        <authorList>
            <person name="Petit M.-A."/>
            <person name="Lossouarn J."/>
        </authorList>
    </citation>
    <scope>NUCLEOTIDE SEQUENCE</scope>
</reference>
<proteinExistence type="predicted"/>
<accession>A0A653FQW2</accession>
<dbReference type="EMBL" id="LR595859">
    <property type="protein sequence ID" value="VUD36431.1"/>
    <property type="molecule type" value="Genomic_DNA"/>
</dbReference>
<protein>
    <submittedName>
        <fullName evidence="1">Uncharacterized protein</fullName>
    </submittedName>
</protein>
<dbReference type="KEGG" id="vg:56215479"/>
<organism evidence="1">
    <name type="scientific">Escherichia phage 2B8</name>
    <dbReference type="NCBI Taxonomy" id="2847056"/>
    <lineage>
        <taxon>Viruses</taxon>
        <taxon>Duplodnaviria</taxon>
        <taxon>Heunggongvirae</taxon>
        <taxon>Uroviricota</taxon>
        <taxon>Caudoviricetes</taxon>
        <taxon>Alegriavirus</taxon>
        <taxon>Alegriavirus av2B8</taxon>
    </lineage>
</organism>
<dbReference type="RefSeq" id="YP_009909864.1">
    <property type="nucleotide sequence ID" value="NC_049952.1"/>
</dbReference>
<keyword evidence="2" id="KW-1185">Reference proteome</keyword>
<dbReference type="Proteomes" id="UP000422537">
    <property type="component" value="Chromosome"/>
</dbReference>